<dbReference type="EMBL" id="SJPR01000005">
    <property type="protein sequence ID" value="TWT95173.1"/>
    <property type="molecule type" value="Genomic_DNA"/>
</dbReference>
<dbReference type="PANTHER" id="PTHR30489:SF0">
    <property type="entry name" value="LIPOPROTEIN-RELEASING SYSTEM TRANSMEMBRANE PROTEIN LOLE"/>
    <property type="match status" value="1"/>
</dbReference>
<evidence type="ECO:0000313" key="11">
    <source>
        <dbReference type="Proteomes" id="UP000317421"/>
    </source>
</evidence>
<evidence type="ECO:0000256" key="3">
    <source>
        <dbReference type="ARBA" id="ARBA00022475"/>
    </source>
</evidence>
<evidence type="ECO:0000256" key="6">
    <source>
        <dbReference type="ARBA" id="ARBA00023136"/>
    </source>
</evidence>
<comment type="similarity">
    <text evidence="2">Belongs to the ABC-4 integral membrane protein family. LolC/E subfamily.</text>
</comment>
<keyword evidence="4 8" id="KW-0812">Transmembrane</keyword>
<evidence type="ECO:0000259" key="9">
    <source>
        <dbReference type="Pfam" id="PF02687"/>
    </source>
</evidence>
<comment type="caution">
    <text evidence="10">The sequence shown here is derived from an EMBL/GenBank/DDBJ whole genome shotgun (WGS) entry which is preliminary data.</text>
</comment>
<protein>
    <submittedName>
        <fullName evidence="10">Lipoprotein-releasing system transmembrane protein LolC</fullName>
    </submittedName>
</protein>
<organism evidence="10 11">
    <name type="scientific">Botrimarina colliarenosi</name>
    <dbReference type="NCBI Taxonomy" id="2528001"/>
    <lineage>
        <taxon>Bacteria</taxon>
        <taxon>Pseudomonadati</taxon>
        <taxon>Planctomycetota</taxon>
        <taxon>Planctomycetia</taxon>
        <taxon>Pirellulales</taxon>
        <taxon>Lacipirellulaceae</taxon>
        <taxon>Botrimarina</taxon>
    </lineage>
</organism>
<dbReference type="RefSeq" id="WP_146446031.1">
    <property type="nucleotide sequence ID" value="NZ_SJPR01000005.1"/>
</dbReference>
<keyword evidence="6 8" id="KW-0472">Membrane</keyword>
<name>A0A5C6AA25_9BACT</name>
<evidence type="ECO:0000256" key="2">
    <source>
        <dbReference type="ARBA" id="ARBA00005236"/>
    </source>
</evidence>
<gene>
    <name evidence="10" type="primary">lolC</name>
    <name evidence="10" type="ORF">Pla108_33150</name>
</gene>
<dbReference type="GO" id="GO:0044874">
    <property type="term" value="P:lipoprotein localization to outer membrane"/>
    <property type="evidence" value="ECO:0007669"/>
    <property type="project" value="TreeGrafter"/>
</dbReference>
<accession>A0A5C6AA25</accession>
<evidence type="ECO:0000256" key="8">
    <source>
        <dbReference type="SAM" id="Phobius"/>
    </source>
</evidence>
<keyword evidence="11" id="KW-1185">Reference proteome</keyword>
<dbReference type="AlphaFoldDB" id="A0A5C6AA25"/>
<feature type="transmembrane region" description="Helical" evidence="8">
    <location>
        <begin position="379"/>
        <end position="404"/>
    </location>
</feature>
<evidence type="ECO:0000256" key="4">
    <source>
        <dbReference type="ARBA" id="ARBA00022692"/>
    </source>
</evidence>
<keyword evidence="3" id="KW-1003">Cell membrane</keyword>
<reference evidence="10 11" key="1">
    <citation type="submission" date="2019-02" db="EMBL/GenBank/DDBJ databases">
        <title>Deep-cultivation of Planctomycetes and their phenomic and genomic characterization uncovers novel biology.</title>
        <authorList>
            <person name="Wiegand S."/>
            <person name="Jogler M."/>
            <person name="Boedeker C."/>
            <person name="Pinto D."/>
            <person name="Vollmers J."/>
            <person name="Rivas-Marin E."/>
            <person name="Kohn T."/>
            <person name="Peeters S.H."/>
            <person name="Heuer A."/>
            <person name="Rast P."/>
            <person name="Oberbeckmann S."/>
            <person name="Bunk B."/>
            <person name="Jeske O."/>
            <person name="Meyerdierks A."/>
            <person name="Storesund J.E."/>
            <person name="Kallscheuer N."/>
            <person name="Luecker S."/>
            <person name="Lage O.M."/>
            <person name="Pohl T."/>
            <person name="Merkel B.J."/>
            <person name="Hornburger P."/>
            <person name="Mueller R.-W."/>
            <person name="Bruemmer F."/>
            <person name="Labrenz M."/>
            <person name="Spormann A.M."/>
            <person name="Op Den Camp H."/>
            <person name="Overmann J."/>
            <person name="Amann R."/>
            <person name="Jetten M.S.M."/>
            <person name="Mascher T."/>
            <person name="Medema M.H."/>
            <person name="Devos D.P."/>
            <person name="Kaster A.-K."/>
            <person name="Ovreas L."/>
            <person name="Rohde M."/>
            <person name="Galperin M.Y."/>
            <person name="Jogler C."/>
        </authorList>
    </citation>
    <scope>NUCLEOTIDE SEQUENCE [LARGE SCALE GENOMIC DNA]</scope>
    <source>
        <strain evidence="10 11">Pla108</strain>
    </source>
</reference>
<comment type="subcellular location">
    <subcellularLocation>
        <location evidence="1">Cell membrane</location>
        <topology evidence="1">Multi-pass membrane protein</topology>
    </subcellularLocation>
</comment>
<dbReference type="InterPro" id="IPR003838">
    <property type="entry name" value="ABC3_permease_C"/>
</dbReference>
<evidence type="ECO:0000256" key="1">
    <source>
        <dbReference type="ARBA" id="ARBA00004651"/>
    </source>
</evidence>
<keyword evidence="5 8" id="KW-1133">Transmembrane helix</keyword>
<evidence type="ECO:0000256" key="7">
    <source>
        <dbReference type="SAM" id="MobiDB-lite"/>
    </source>
</evidence>
<proteinExistence type="inferred from homology"/>
<dbReference type="PANTHER" id="PTHR30489">
    <property type="entry name" value="LIPOPROTEIN-RELEASING SYSTEM TRANSMEMBRANE PROTEIN LOLE"/>
    <property type="match status" value="1"/>
</dbReference>
<feature type="transmembrane region" description="Helical" evidence="8">
    <location>
        <begin position="15"/>
        <end position="38"/>
    </location>
</feature>
<dbReference type="Proteomes" id="UP000317421">
    <property type="component" value="Unassembled WGS sequence"/>
</dbReference>
<keyword evidence="10" id="KW-0449">Lipoprotein</keyword>
<dbReference type="OrthoDB" id="9808461at2"/>
<feature type="compositionally biased region" description="Low complexity" evidence="7">
    <location>
        <begin position="198"/>
        <end position="207"/>
    </location>
</feature>
<feature type="domain" description="ABC3 transporter permease C-terminal" evidence="9">
    <location>
        <begin position="383"/>
        <end position="515"/>
    </location>
</feature>
<dbReference type="GO" id="GO:0098797">
    <property type="term" value="C:plasma membrane protein complex"/>
    <property type="evidence" value="ECO:0007669"/>
    <property type="project" value="TreeGrafter"/>
</dbReference>
<dbReference type="Pfam" id="PF02687">
    <property type="entry name" value="FtsX"/>
    <property type="match status" value="1"/>
</dbReference>
<feature type="transmembrane region" description="Helical" evidence="8">
    <location>
        <begin position="484"/>
        <end position="506"/>
    </location>
</feature>
<feature type="transmembrane region" description="Helical" evidence="8">
    <location>
        <begin position="424"/>
        <end position="453"/>
    </location>
</feature>
<feature type="region of interest" description="Disordered" evidence="7">
    <location>
        <begin position="192"/>
        <end position="242"/>
    </location>
</feature>
<dbReference type="InterPro" id="IPR051447">
    <property type="entry name" value="Lipoprotein-release_system"/>
</dbReference>
<evidence type="ECO:0000256" key="5">
    <source>
        <dbReference type="ARBA" id="ARBA00022989"/>
    </source>
</evidence>
<sequence length="523" mass="56769">MYKLVLCLRYLRTRWIALASIISVTLGVATMIVVNSVMAGFTHEMRDRIHGILSDVILEARSLDGAPDAARHMELIRKQAGDLIVGMSPTAQVPAMLGFTVNGQRVNRQVMLIGIDPKTYGEVSDFGRFLQHPANRGELRFDLHEGGYDTADHQAEDPAKAAPRPMMETAGWEHRRRKAFWQQREAELAKRLAKSEVAEATTPPTESTTRDQQSAIADPFAKAEADSGEVGETFDPTSQQHPGVVLGMALGSFRDASGEDKFLLLPGDDVEVTYPMSTTPPKPGSAFFTVVDFYESKMSEYDSSFVFVPLDVLQDKRGMIDPTTGVASFNSIQIRCKPGVDLNALRDRLQEVFDPRAYVISTWQDKQGALLAAVSMETAVLNVLLFMIIAVAGFGILAIFYMIVVEKTRDIGILKSLGAGAGGVMGVFLGYGLTLGVVGAGGGMVGGLLFVAYINEIADVLAWVTGTPVFDPAVYYFAKIPTVVYPHTVAWIVAGAMAIAILASVLPARRAAALHPVEALRWE</sequence>
<evidence type="ECO:0000313" key="10">
    <source>
        <dbReference type="EMBL" id="TWT95173.1"/>
    </source>
</evidence>